<dbReference type="InterPro" id="IPR050680">
    <property type="entry name" value="YpeA/RimI_acetyltransf"/>
</dbReference>
<dbReference type="PROSITE" id="PS51186">
    <property type="entry name" value="GNAT"/>
    <property type="match status" value="2"/>
</dbReference>
<evidence type="ECO:0000256" key="1">
    <source>
        <dbReference type="ARBA" id="ARBA00022679"/>
    </source>
</evidence>
<dbReference type="GO" id="GO:0016747">
    <property type="term" value="F:acyltransferase activity, transferring groups other than amino-acyl groups"/>
    <property type="evidence" value="ECO:0007669"/>
    <property type="project" value="InterPro"/>
</dbReference>
<dbReference type="EMBL" id="PNCJ01000005">
    <property type="protein sequence ID" value="TMP39254.1"/>
    <property type="molecule type" value="Genomic_DNA"/>
</dbReference>
<accession>A0A5S3X5C7</accession>
<dbReference type="InterPro" id="IPR016181">
    <property type="entry name" value="Acyl_CoA_acyltransferase"/>
</dbReference>
<organism evidence="4 5">
    <name type="scientific">Pseudoalteromonas rubra</name>
    <dbReference type="NCBI Taxonomy" id="43658"/>
    <lineage>
        <taxon>Bacteria</taxon>
        <taxon>Pseudomonadati</taxon>
        <taxon>Pseudomonadota</taxon>
        <taxon>Gammaproteobacteria</taxon>
        <taxon>Alteromonadales</taxon>
        <taxon>Pseudoalteromonadaceae</taxon>
        <taxon>Pseudoalteromonas</taxon>
    </lineage>
</organism>
<dbReference type="Pfam" id="PF00583">
    <property type="entry name" value="Acetyltransf_1"/>
    <property type="match status" value="2"/>
</dbReference>
<dbReference type="SUPFAM" id="SSF55729">
    <property type="entry name" value="Acyl-CoA N-acyltransferases (Nat)"/>
    <property type="match status" value="2"/>
</dbReference>
<keyword evidence="1" id="KW-0808">Transferase</keyword>
<keyword evidence="2" id="KW-0012">Acyltransferase</keyword>
<dbReference type="Gene3D" id="3.40.630.30">
    <property type="match status" value="2"/>
</dbReference>
<name>A0A5S3X5C7_9GAMM</name>
<dbReference type="InterPro" id="IPR000182">
    <property type="entry name" value="GNAT_dom"/>
</dbReference>
<sequence length="402" mass="46231">MINPPLLSLTLKNHKSINKRASNTTKSSNIDSKKLPKRPGNSAIIILLMSLNLVVIKDIIANQTLTHHLQRALKNTQMAWILPTRTYIRKKGVAMITLKSATKDNYSDVFALQLLSEDLNYIASPAEALAESVFFPYYRNLLIYHQQTLVGFMQYHPMEPEGTKHEYTITQLLIDKRYRRQGFATQALRALLTQLQAKSDCQVISAVYVQGNERMRALLSQLSFEFKGRWNDNACLMEWHRTSQHPEVFLSTIWHENFEHLSDLQLHEKQKPLVAPNDWTLLEAAYNPEYEIRAINYRGEQVGLIMWVFEKPHRVSIWRLMVDKAYQQQGIGRQALSAALEEIRSLPEVTEIAICYVPDNPVAKDFYASFGFIETGFDEEEEEMLAEIRISRTDQGALCKGA</sequence>
<dbReference type="PANTHER" id="PTHR43420:SF47">
    <property type="entry name" value="N-ACETYLTRANSFERASE DOMAIN-CONTAINING PROTEIN"/>
    <property type="match status" value="1"/>
</dbReference>
<dbReference type="Proteomes" id="UP000306719">
    <property type="component" value="Unassembled WGS sequence"/>
</dbReference>
<dbReference type="AlphaFoldDB" id="A0A5S3X5C7"/>
<gene>
    <name evidence="4" type="ORF">CWB98_01315</name>
</gene>
<dbReference type="OrthoDB" id="9127144at2"/>
<evidence type="ECO:0000313" key="4">
    <source>
        <dbReference type="EMBL" id="TMP39254.1"/>
    </source>
</evidence>
<evidence type="ECO:0000313" key="5">
    <source>
        <dbReference type="Proteomes" id="UP000306719"/>
    </source>
</evidence>
<reference evidence="4 5" key="1">
    <citation type="submission" date="2018-01" db="EMBL/GenBank/DDBJ databases">
        <authorList>
            <person name="Paulsen S."/>
            <person name="Gram L.K."/>
        </authorList>
    </citation>
    <scope>NUCLEOTIDE SEQUENCE [LARGE SCALE GENOMIC DNA]</scope>
    <source>
        <strain evidence="4 5">S2599</strain>
    </source>
</reference>
<feature type="domain" description="N-acetyltransferase" evidence="3">
    <location>
        <begin position="248"/>
        <end position="395"/>
    </location>
</feature>
<proteinExistence type="predicted"/>
<dbReference type="CDD" id="cd04301">
    <property type="entry name" value="NAT_SF"/>
    <property type="match status" value="2"/>
</dbReference>
<dbReference type="PANTHER" id="PTHR43420">
    <property type="entry name" value="ACETYLTRANSFERASE"/>
    <property type="match status" value="1"/>
</dbReference>
<evidence type="ECO:0000256" key="2">
    <source>
        <dbReference type="ARBA" id="ARBA00023315"/>
    </source>
</evidence>
<reference evidence="5" key="2">
    <citation type="submission" date="2019-06" db="EMBL/GenBank/DDBJ databases">
        <title>Co-occurence of chitin degradation, pigmentation and bioactivity in marine Pseudoalteromonas.</title>
        <authorList>
            <person name="Sonnenschein E.C."/>
            <person name="Bech P.K."/>
        </authorList>
    </citation>
    <scope>NUCLEOTIDE SEQUENCE [LARGE SCALE GENOMIC DNA]</scope>
    <source>
        <strain evidence="5">S2599</strain>
    </source>
</reference>
<feature type="domain" description="N-acetyltransferase" evidence="3">
    <location>
        <begin position="96"/>
        <end position="242"/>
    </location>
</feature>
<protein>
    <recommendedName>
        <fullName evidence="3">N-acetyltransferase domain-containing protein</fullName>
    </recommendedName>
</protein>
<evidence type="ECO:0000259" key="3">
    <source>
        <dbReference type="PROSITE" id="PS51186"/>
    </source>
</evidence>
<comment type="caution">
    <text evidence="4">The sequence shown here is derived from an EMBL/GenBank/DDBJ whole genome shotgun (WGS) entry which is preliminary data.</text>
</comment>